<dbReference type="InterPro" id="IPR036599">
    <property type="entry name" value="DNA_ligase_N_sf"/>
</dbReference>
<dbReference type="Pfam" id="PF04679">
    <property type="entry name" value="DNA_ligase_A_C"/>
    <property type="match status" value="1"/>
</dbReference>
<feature type="compositionally biased region" description="Basic and acidic residues" evidence="14">
    <location>
        <begin position="92"/>
        <end position="106"/>
    </location>
</feature>
<dbReference type="EMBL" id="JBEVYD010000005">
    <property type="protein sequence ID" value="KAL3232876.1"/>
    <property type="molecule type" value="Genomic_DNA"/>
</dbReference>
<dbReference type="InterPro" id="IPR012309">
    <property type="entry name" value="DNA_ligase_ATP-dep_C"/>
</dbReference>
<evidence type="ECO:0000256" key="13">
    <source>
        <dbReference type="RuleBase" id="RU004196"/>
    </source>
</evidence>
<evidence type="ECO:0000313" key="16">
    <source>
        <dbReference type="EMBL" id="KAL3232876.1"/>
    </source>
</evidence>
<feature type="region of interest" description="Disordered" evidence="14">
    <location>
        <begin position="74"/>
        <end position="123"/>
    </location>
</feature>
<sequence>MLARVIYRSSLLRTYKPYQRVYEKLLGILVGNRINQYNTMSSKKQATLARFFGSMKNSKEEKTVTKTDQVQVNDTLKSDETNNKEPIGQDELPIKQEKSIANEERSITNAEESEINKDDEHSLKKMKTENLNGDIKPLITSKIKNNEGTLISEMPRKENKKFFCKVPYSELCDLFEEIEKTSSRLAIIKLCADFFIKIMKDDPQNLVPVTFLFINKLGPDYEPGLELGLGENLLMKTISESCGKSMAQIKNQYREIGDLGRIALEARNVQPTMFKPKPLVVGEVFENLKTIAKSQGKDSQTKKMKLIKRMLTACQGTEAKFLIRSLESKLRIGLAEKTVLIALSKALLVHDEKYRDKEPAMDVVEQAEQKIRDAFCQVPNYEMVINACLDYGIMNLDEHCTIQPGIPLKPMLAKPTKAISEVLDRFQGQTFTSEYKYDGERAQVHLLNDGSMRIYSRNGENMTERYPEIQIKDFLANPDTTTSLILDCEAVAWDKEQNKILPFQVLTTRKRKDVNINEVKVRVCLFAFDILLHNEARLINEPLSKRREMLSQVTKPVEGEFQYATQMTTSNLDELQKFLDDSVKNSCEGLMVKMLDGPESHYEPSKRSRNWLKLKKDYLEGVGDSLDLCVLGAYFGRGKRTGTYGGFLLGCYNTDSEDFETCCKIGTGFSEEMLQTLYEKLSPTVIDGPKSTYIFDSSAEPDVWFEPTMLFEVLTADLSLSPIYKAGSSVYEKGISLRFPRFLRIREDKSVEDATSSEQVIEMYQTQSHVAN</sequence>
<dbReference type="Gene3D" id="2.40.50.140">
    <property type="entry name" value="Nucleic acid-binding proteins"/>
    <property type="match status" value="1"/>
</dbReference>
<dbReference type="SUPFAM" id="SSF56091">
    <property type="entry name" value="DNA ligase/mRNA capping enzyme, catalytic domain"/>
    <property type="match status" value="1"/>
</dbReference>
<name>A0ABR4NWB7_9SACH</name>
<reference evidence="16 17" key="1">
    <citation type="submission" date="2024-05" db="EMBL/GenBank/DDBJ databases">
        <title>Long read based assembly of the Candida bracarensis genome reveals expanded adhesin content.</title>
        <authorList>
            <person name="Marcet-Houben M."/>
            <person name="Ksiezopolska E."/>
            <person name="Gabaldon T."/>
        </authorList>
    </citation>
    <scope>NUCLEOTIDE SEQUENCE [LARGE SCALE GENOMIC DNA]</scope>
    <source>
        <strain evidence="16 17">CBM6</strain>
    </source>
</reference>
<evidence type="ECO:0000256" key="5">
    <source>
        <dbReference type="ARBA" id="ARBA00022741"/>
    </source>
</evidence>
<evidence type="ECO:0000256" key="12">
    <source>
        <dbReference type="RuleBase" id="RU000617"/>
    </source>
</evidence>
<dbReference type="PROSITE" id="PS00697">
    <property type="entry name" value="DNA_LIGASE_A1"/>
    <property type="match status" value="1"/>
</dbReference>
<dbReference type="Proteomes" id="UP001623330">
    <property type="component" value="Unassembled WGS sequence"/>
</dbReference>
<dbReference type="Pfam" id="PF04675">
    <property type="entry name" value="DNA_ligase_A_N"/>
    <property type="match status" value="1"/>
</dbReference>
<dbReference type="InterPro" id="IPR000977">
    <property type="entry name" value="DNA_ligase_ATP-dep"/>
</dbReference>
<evidence type="ECO:0000256" key="3">
    <source>
        <dbReference type="ARBA" id="ARBA00022618"/>
    </source>
</evidence>
<evidence type="ECO:0000256" key="14">
    <source>
        <dbReference type="SAM" id="MobiDB-lite"/>
    </source>
</evidence>
<dbReference type="PANTHER" id="PTHR45674:SF4">
    <property type="entry name" value="DNA LIGASE 1"/>
    <property type="match status" value="1"/>
</dbReference>
<gene>
    <name evidence="16" type="ORF">RNJ44_04792</name>
</gene>
<evidence type="ECO:0000259" key="15">
    <source>
        <dbReference type="PROSITE" id="PS50160"/>
    </source>
</evidence>
<keyword evidence="2 12" id="KW-0436">Ligase</keyword>
<dbReference type="Pfam" id="PF01068">
    <property type="entry name" value="DNA_ligase_A_M"/>
    <property type="match status" value="1"/>
</dbReference>
<comment type="similarity">
    <text evidence="1 13">Belongs to the ATP-dependent DNA ligase family.</text>
</comment>
<feature type="compositionally biased region" description="Basic and acidic residues" evidence="14">
    <location>
        <begin position="114"/>
        <end position="123"/>
    </location>
</feature>
<feature type="domain" description="ATP-dependent DNA ligase family profile" evidence="15">
    <location>
        <begin position="516"/>
        <end position="653"/>
    </location>
</feature>
<evidence type="ECO:0000313" key="17">
    <source>
        <dbReference type="Proteomes" id="UP001623330"/>
    </source>
</evidence>
<evidence type="ECO:0000256" key="8">
    <source>
        <dbReference type="ARBA" id="ARBA00023172"/>
    </source>
</evidence>
<dbReference type="PROSITE" id="PS50160">
    <property type="entry name" value="DNA_LIGASE_A3"/>
    <property type="match status" value="1"/>
</dbReference>
<evidence type="ECO:0000256" key="9">
    <source>
        <dbReference type="ARBA" id="ARBA00023204"/>
    </source>
</evidence>
<evidence type="ECO:0000256" key="1">
    <source>
        <dbReference type="ARBA" id="ARBA00007572"/>
    </source>
</evidence>
<dbReference type="InterPro" id="IPR016059">
    <property type="entry name" value="DNA_ligase_ATP-dep_CS"/>
</dbReference>
<dbReference type="NCBIfam" id="TIGR00574">
    <property type="entry name" value="dnl1"/>
    <property type="match status" value="1"/>
</dbReference>
<evidence type="ECO:0000256" key="2">
    <source>
        <dbReference type="ARBA" id="ARBA00022598"/>
    </source>
</evidence>
<keyword evidence="6 12" id="KW-0227">DNA damage</keyword>
<dbReference type="Gene3D" id="3.30.470.30">
    <property type="entry name" value="DNA ligase/mRNA capping enzyme"/>
    <property type="match status" value="1"/>
</dbReference>
<dbReference type="EC" id="6.5.1.1" evidence="12"/>
<keyword evidence="3" id="KW-0132">Cell division</keyword>
<keyword evidence="17" id="KW-1185">Reference proteome</keyword>
<dbReference type="CDD" id="cd07900">
    <property type="entry name" value="Adenylation_DNA_ligase_I_Euk"/>
    <property type="match status" value="1"/>
</dbReference>
<dbReference type="Gene3D" id="1.10.3260.10">
    <property type="entry name" value="DNA ligase, ATP-dependent, N-terminal domain"/>
    <property type="match status" value="1"/>
</dbReference>
<comment type="caution">
    <text evidence="16">The sequence shown here is derived from an EMBL/GenBank/DDBJ whole genome shotgun (WGS) entry which is preliminary data.</text>
</comment>
<keyword evidence="10" id="KW-0131">Cell cycle</keyword>
<organism evidence="16 17">
    <name type="scientific">Nakaseomyces bracarensis</name>
    <dbReference type="NCBI Taxonomy" id="273131"/>
    <lineage>
        <taxon>Eukaryota</taxon>
        <taxon>Fungi</taxon>
        <taxon>Dikarya</taxon>
        <taxon>Ascomycota</taxon>
        <taxon>Saccharomycotina</taxon>
        <taxon>Saccharomycetes</taxon>
        <taxon>Saccharomycetales</taxon>
        <taxon>Saccharomycetaceae</taxon>
        <taxon>Nakaseomyces</taxon>
    </lineage>
</organism>
<dbReference type="PROSITE" id="PS00333">
    <property type="entry name" value="DNA_LIGASE_A2"/>
    <property type="match status" value="1"/>
</dbReference>
<proteinExistence type="inferred from homology"/>
<evidence type="ECO:0000256" key="11">
    <source>
        <dbReference type="ARBA" id="ARBA00034003"/>
    </source>
</evidence>
<dbReference type="InterPro" id="IPR050191">
    <property type="entry name" value="ATP-dep_DNA_ligase"/>
</dbReference>
<keyword evidence="7 12" id="KW-0067">ATP-binding</keyword>
<evidence type="ECO:0000256" key="6">
    <source>
        <dbReference type="ARBA" id="ARBA00022763"/>
    </source>
</evidence>
<keyword evidence="9 12" id="KW-0234">DNA repair</keyword>
<evidence type="ECO:0000256" key="7">
    <source>
        <dbReference type="ARBA" id="ARBA00022840"/>
    </source>
</evidence>
<comment type="catalytic activity">
    <reaction evidence="11 12">
        <text>ATP + (deoxyribonucleotide)n-3'-hydroxyl + 5'-phospho-(deoxyribonucleotide)m = (deoxyribonucleotide)n+m + AMP + diphosphate.</text>
        <dbReference type="EC" id="6.5.1.1"/>
    </reaction>
</comment>
<protein>
    <recommendedName>
        <fullName evidence="12">DNA ligase</fullName>
        <ecNumber evidence="12">6.5.1.1</ecNumber>
    </recommendedName>
</protein>
<dbReference type="InterPro" id="IPR012308">
    <property type="entry name" value="DNA_ligase_ATP-dep_N"/>
</dbReference>
<accession>A0ABR4NWB7</accession>
<evidence type="ECO:0000256" key="4">
    <source>
        <dbReference type="ARBA" id="ARBA00022705"/>
    </source>
</evidence>
<dbReference type="Gene3D" id="3.30.1490.70">
    <property type="match status" value="1"/>
</dbReference>
<keyword evidence="4" id="KW-0235">DNA replication</keyword>
<dbReference type="InterPro" id="IPR012340">
    <property type="entry name" value="NA-bd_OB-fold"/>
</dbReference>
<dbReference type="InterPro" id="IPR012310">
    <property type="entry name" value="DNA_ligase_ATP-dep_cent"/>
</dbReference>
<dbReference type="PANTHER" id="PTHR45674">
    <property type="entry name" value="DNA LIGASE 1/3 FAMILY MEMBER"/>
    <property type="match status" value="1"/>
</dbReference>
<evidence type="ECO:0000256" key="10">
    <source>
        <dbReference type="ARBA" id="ARBA00023306"/>
    </source>
</evidence>
<dbReference type="SUPFAM" id="SSF50249">
    <property type="entry name" value="Nucleic acid-binding proteins"/>
    <property type="match status" value="1"/>
</dbReference>
<keyword evidence="5 12" id="KW-0547">Nucleotide-binding</keyword>
<dbReference type="SUPFAM" id="SSF117018">
    <property type="entry name" value="ATP-dependent DNA ligase DNA-binding domain"/>
    <property type="match status" value="1"/>
</dbReference>
<keyword evidence="8 12" id="KW-0233">DNA recombination</keyword>
<dbReference type="CDD" id="cd07969">
    <property type="entry name" value="OBF_DNA_ligase_I"/>
    <property type="match status" value="1"/>
</dbReference>